<dbReference type="EMBL" id="CAMPGE010000829">
    <property type="protein sequence ID" value="CAI2359588.1"/>
    <property type="molecule type" value="Genomic_DNA"/>
</dbReference>
<feature type="region of interest" description="Disordered" evidence="1">
    <location>
        <begin position="184"/>
        <end position="216"/>
    </location>
</feature>
<comment type="caution">
    <text evidence="2">The sequence shown here is derived from an EMBL/GenBank/DDBJ whole genome shotgun (WGS) entry which is preliminary data.</text>
</comment>
<feature type="compositionally biased region" description="Polar residues" evidence="1">
    <location>
        <begin position="201"/>
        <end position="216"/>
    </location>
</feature>
<keyword evidence="3" id="KW-1185">Reference proteome</keyword>
<name>A0AAD1U5E3_EUPCR</name>
<reference evidence="2" key="1">
    <citation type="submission" date="2023-07" db="EMBL/GenBank/DDBJ databases">
        <authorList>
            <consortium name="AG Swart"/>
            <person name="Singh M."/>
            <person name="Singh A."/>
            <person name="Seah K."/>
            <person name="Emmerich C."/>
        </authorList>
    </citation>
    <scope>NUCLEOTIDE SEQUENCE</scope>
    <source>
        <strain evidence="2">DP1</strain>
    </source>
</reference>
<gene>
    <name evidence="2" type="ORF">ECRASSUSDP1_LOCUS880</name>
</gene>
<accession>A0AAD1U5E3</accession>
<evidence type="ECO:0000313" key="2">
    <source>
        <dbReference type="EMBL" id="CAI2359588.1"/>
    </source>
</evidence>
<proteinExistence type="predicted"/>
<evidence type="ECO:0000313" key="3">
    <source>
        <dbReference type="Proteomes" id="UP001295684"/>
    </source>
</evidence>
<protein>
    <submittedName>
        <fullName evidence="2">Uncharacterized protein</fullName>
    </submittedName>
</protein>
<sequence length="362" mass="41188">MSEPPCAQSPDPKPSTLSSLTKYLTHQKNRHSCAFVHGKFWNDGLFIKIETLISGCMTFLDLAAAHKKDNNIHFYVQRGARNQNRIPLTKTQNVTTSSKNAALKPCSTAKISKNLTQKKAKPRKSKTGLYRPARTSMYRPKDTKKHPPITEYLHNNTAREDTTKQQIKYLQSYKSMLPASNCYQNSKSAKKSSHGLKDKCNGQNNSSGNDSATLPTRRQQIVAKHLKMKGEQEKRIKINQDTLNEIVQQLPSSCSSSFCKERSMFEASFDSLSKENIEREANFETSEILNSARKNPSKKRIEAKNFEQLVYSRETAESSLDKDKVKCILIMYQSYQMMKSKNPFDFKHLLALSTAMEKLKKG</sequence>
<dbReference type="Proteomes" id="UP001295684">
    <property type="component" value="Unassembled WGS sequence"/>
</dbReference>
<dbReference type="AlphaFoldDB" id="A0AAD1U5E3"/>
<evidence type="ECO:0000256" key="1">
    <source>
        <dbReference type="SAM" id="MobiDB-lite"/>
    </source>
</evidence>
<organism evidence="2 3">
    <name type="scientific">Euplotes crassus</name>
    <dbReference type="NCBI Taxonomy" id="5936"/>
    <lineage>
        <taxon>Eukaryota</taxon>
        <taxon>Sar</taxon>
        <taxon>Alveolata</taxon>
        <taxon>Ciliophora</taxon>
        <taxon>Intramacronucleata</taxon>
        <taxon>Spirotrichea</taxon>
        <taxon>Hypotrichia</taxon>
        <taxon>Euplotida</taxon>
        <taxon>Euplotidae</taxon>
        <taxon>Moneuplotes</taxon>
    </lineage>
</organism>